<keyword evidence="3" id="KW-1185">Reference proteome</keyword>
<name>A0ABQ4PJ00_9GAMM</name>
<keyword evidence="1" id="KW-1133">Transmembrane helix</keyword>
<dbReference type="EMBL" id="BPEY01000049">
    <property type="protein sequence ID" value="GIU47608.1"/>
    <property type="molecule type" value="Genomic_DNA"/>
</dbReference>
<evidence type="ECO:0008006" key="4">
    <source>
        <dbReference type="Google" id="ProtNLM"/>
    </source>
</evidence>
<accession>A0ABQ4PJ00</accession>
<reference evidence="2" key="1">
    <citation type="submission" date="2021-05" db="EMBL/GenBank/DDBJ databases">
        <title>Molecular characterization for Shewanella algae harboring chromosomal blaOXA-55-like strains isolated from clinical and environment sample.</title>
        <authorList>
            <person name="Ohama Y."/>
            <person name="Aoki K."/>
            <person name="Harada S."/>
            <person name="Moriya K."/>
            <person name="Ishii Y."/>
            <person name="Tateda K."/>
        </authorList>
    </citation>
    <scope>NUCLEOTIDE SEQUENCE</scope>
    <source>
        <strain evidence="2">JCM 11563</strain>
    </source>
</reference>
<comment type="caution">
    <text evidence="2">The sequence shown here is derived from an EMBL/GenBank/DDBJ whole genome shotgun (WGS) entry which is preliminary data.</text>
</comment>
<sequence length="200" mass="22381">MTDKEQVALEAEIQSLYRKTATEQPSTSLDNDIIALAKEQASKQKVKTQTSQSFWRQQRWSLASAASVLVVVTLFMINPAMQNNDVLEQQQPMMMSTPEQPQMMRAMPEPAAKTDEAVQTSQGSLPAENRERLVQSTELSADVSLVSALDNVAGLIEAKQIKQADELLKQTAKQWPEIIDESHPQHARYLRLQHALMSGH</sequence>
<evidence type="ECO:0000313" key="2">
    <source>
        <dbReference type="EMBL" id="GIU47608.1"/>
    </source>
</evidence>
<proteinExistence type="predicted"/>
<dbReference type="Proteomes" id="UP000887104">
    <property type="component" value="Unassembled WGS sequence"/>
</dbReference>
<keyword evidence="1" id="KW-0812">Transmembrane</keyword>
<evidence type="ECO:0000313" key="3">
    <source>
        <dbReference type="Proteomes" id="UP000887104"/>
    </source>
</evidence>
<dbReference type="RefSeq" id="WP_220781702.1">
    <property type="nucleotide sequence ID" value="NZ_BPEY01000049.1"/>
</dbReference>
<organism evidence="2 3">
    <name type="scientific">Shewanella sairae</name>
    <dbReference type="NCBI Taxonomy" id="190310"/>
    <lineage>
        <taxon>Bacteria</taxon>
        <taxon>Pseudomonadati</taxon>
        <taxon>Pseudomonadota</taxon>
        <taxon>Gammaproteobacteria</taxon>
        <taxon>Alteromonadales</taxon>
        <taxon>Shewanellaceae</taxon>
        <taxon>Shewanella</taxon>
    </lineage>
</organism>
<gene>
    <name evidence="2" type="ORF">TUM4438_27170</name>
</gene>
<evidence type="ECO:0000256" key="1">
    <source>
        <dbReference type="SAM" id="Phobius"/>
    </source>
</evidence>
<protein>
    <recommendedName>
        <fullName evidence="4">Anti-sigma factor</fullName>
    </recommendedName>
</protein>
<keyword evidence="1" id="KW-0472">Membrane</keyword>
<feature type="transmembrane region" description="Helical" evidence="1">
    <location>
        <begin position="60"/>
        <end position="81"/>
    </location>
</feature>